<dbReference type="OrthoDB" id="2936081at2"/>
<evidence type="ECO:0000313" key="2">
    <source>
        <dbReference type="Proteomes" id="UP000194841"/>
    </source>
</evidence>
<dbReference type="Proteomes" id="UP000194841">
    <property type="component" value="Unassembled WGS sequence"/>
</dbReference>
<comment type="caution">
    <text evidence="1">The sequence shown here is derived from an EMBL/GenBank/DDBJ whole genome shotgun (WGS) entry which is preliminary data.</text>
</comment>
<organism evidence="1 2">
    <name type="scientific">Pseudoalteromonas ulvae</name>
    <dbReference type="NCBI Taxonomy" id="107327"/>
    <lineage>
        <taxon>Bacteria</taxon>
        <taxon>Pseudomonadati</taxon>
        <taxon>Pseudomonadota</taxon>
        <taxon>Gammaproteobacteria</taxon>
        <taxon>Alteromonadales</taxon>
        <taxon>Pseudoalteromonadaceae</taxon>
        <taxon>Pseudoalteromonas</taxon>
    </lineage>
</organism>
<name>A0A244CR22_PSEDV</name>
<dbReference type="RefSeq" id="WP_086743351.1">
    <property type="nucleotide sequence ID" value="NZ_MWPV01000002.1"/>
</dbReference>
<reference evidence="1 2" key="1">
    <citation type="submission" date="2017-02" db="EMBL/GenBank/DDBJ databases">
        <title>Pseudoalteromonas ulvae TC14 Genome.</title>
        <authorList>
            <person name="Molmeret M."/>
        </authorList>
    </citation>
    <scope>NUCLEOTIDE SEQUENCE [LARGE SCALE GENOMIC DNA]</scope>
    <source>
        <strain evidence="1">TC14</strain>
    </source>
</reference>
<sequence length="132" mass="15165">MDTQMDKKRMVSILSNDNAQRYKYLLKEVVNLGEIWILTDEQGCVMLSTDEEDCVPIWPNKEFAELWATGDWQDCEPQAITLKKWHSHWTDGLADDELAIAVFPVPDQDGLVVYPDEFDYELTALGRKKLAG</sequence>
<proteinExistence type="predicted"/>
<dbReference type="EMBL" id="MWPV01000002">
    <property type="protein sequence ID" value="OUL58045.1"/>
    <property type="molecule type" value="Genomic_DNA"/>
</dbReference>
<evidence type="ECO:0008006" key="3">
    <source>
        <dbReference type="Google" id="ProtNLM"/>
    </source>
</evidence>
<gene>
    <name evidence="1" type="ORF">B1199_06730</name>
</gene>
<dbReference type="InterPro" id="IPR021284">
    <property type="entry name" value="DUF2750"/>
</dbReference>
<accession>A0A244CR22</accession>
<protein>
    <recommendedName>
        <fullName evidence="3">DUF2750 domain-containing protein</fullName>
    </recommendedName>
</protein>
<dbReference type="AlphaFoldDB" id="A0A244CR22"/>
<keyword evidence="2" id="KW-1185">Reference proteome</keyword>
<evidence type="ECO:0000313" key="1">
    <source>
        <dbReference type="EMBL" id="OUL58045.1"/>
    </source>
</evidence>
<dbReference type="Pfam" id="PF11042">
    <property type="entry name" value="DUF2750"/>
    <property type="match status" value="1"/>
</dbReference>